<accession>A0A813EWI3</accession>
<evidence type="ECO:0000313" key="1">
    <source>
        <dbReference type="EMBL" id="CAE8605510.1"/>
    </source>
</evidence>
<name>A0A813EWI3_POLGL</name>
<proteinExistence type="predicted"/>
<dbReference type="SUPFAM" id="SSF53335">
    <property type="entry name" value="S-adenosyl-L-methionine-dependent methyltransferases"/>
    <property type="match status" value="1"/>
</dbReference>
<evidence type="ECO:0008006" key="3">
    <source>
        <dbReference type="Google" id="ProtNLM"/>
    </source>
</evidence>
<reference evidence="1" key="1">
    <citation type="submission" date="2021-02" db="EMBL/GenBank/DDBJ databases">
        <authorList>
            <person name="Dougan E. K."/>
            <person name="Rhodes N."/>
            <person name="Thang M."/>
            <person name="Chan C."/>
        </authorList>
    </citation>
    <scope>NUCLEOTIDE SEQUENCE</scope>
</reference>
<feature type="non-terminal residue" evidence="1">
    <location>
        <position position="1"/>
    </location>
</feature>
<comment type="caution">
    <text evidence="1">The sequence shown here is derived from an EMBL/GenBank/DDBJ whole genome shotgun (WGS) entry which is preliminary data.</text>
</comment>
<dbReference type="Gene3D" id="3.40.50.150">
    <property type="entry name" value="Vaccinia Virus protein VP39"/>
    <property type="match status" value="1"/>
</dbReference>
<dbReference type="EMBL" id="CAJNNV010017941">
    <property type="protein sequence ID" value="CAE8605510.1"/>
    <property type="molecule type" value="Genomic_DNA"/>
</dbReference>
<dbReference type="OrthoDB" id="194386at2759"/>
<sequence length="146" mass="15648">GIGLLGVFLATQGPSRALLTDGSPLCVSMIKANLDIADLPPELEKEAAVLPFGEMFELVDSLRGRFDVLFAADVVYNRTASVIDDLFQTAEVLLAVLPDAAFYHGYTERRPELTEALLAAADRHGFSWELIPLVADAGDAMVGLEG</sequence>
<keyword evidence="2" id="KW-1185">Reference proteome</keyword>
<dbReference type="Pfam" id="PF10294">
    <property type="entry name" value="Methyltransf_16"/>
    <property type="match status" value="1"/>
</dbReference>
<dbReference type="Proteomes" id="UP000654075">
    <property type="component" value="Unassembled WGS sequence"/>
</dbReference>
<gene>
    <name evidence="1" type="ORF">PGLA1383_LOCUS23622</name>
</gene>
<evidence type="ECO:0000313" key="2">
    <source>
        <dbReference type="Proteomes" id="UP000654075"/>
    </source>
</evidence>
<organism evidence="1 2">
    <name type="scientific">Polarella glacialis</name>
    <name type="common">Dinoflagellate</name>
    <dbReference type="NCBI Taxonomy" id="89957"/>
    <lineage>
        <taxon>Eukaryota</taxon>
        <taxon>Sar</taxon>
        <taxon>Alveolata</taxon>
        <taxon>Dinophyceae</taxon>
        <taxon>Suessiales</taxon>
        <taxon>Suessiaceae</taxon>
        <taxon>Polarella</taxon>
    </lineage>
</organism>
<dbReference type="InterPro" id="IPR019410">
    <property type="entry name" value="Methyltransf_16"/>
</dbReference>
<dbReference type="InterPro" id="IPR029063">
    <property type="entry name" value="SAM-dependent_MTases_sf"/>
</dbReference>
<protein>
    <recommendedName>
        <fullName evidence="3">Calmodulin-lysine N-methyltransferase</fullName>
    </recommendedName>
</protein>
<feature type="non-terminal residue" evidence="1">
    <location>
        <position position="146"/>
    </location>
</feature>
<dbReference type="AlphaFoldDB" id="A0A813EWI3"/>